<evidence type="ECO:0000313" key="2">
    <source>
        <dbReference type="EMBL" id="JAE39075.1"/>
    </source>
</evidence>
<reference evidence="2" key="1">
    <citation type="submission" date="2014-09" db="EMBL/GenBank/DDBJ databases">
        <authorList>
            <person name="Magalhaes I.L.F."/>
            <person name="Oliveira U."/>
            <person name="Santos F.R."/>
            <person name="Vidigal T.H.D.A."/>
            <person name="Brescovit A.D."/>
            <person name="Santos A.J."/>
        </authorList>
    </citation>
    <scope>NUCLEOTIDE SEQUENCE</scope>
    <source>
        <tissue evidence="2">Shoot tissue taken approximately 20 cm above the soil surface</tissue>
    </source>
</reference>
<organism evidence="2">
    <name type="scientific">Arundo donax</name>
    <name type="common">Giant reed</name>
    <name type="synonym">Donax arundinaceus</name>
    <dbReference type="NCBI Taxonomy" id="35708"/>
    <lineage>
        <taxon>Eukaryota</taxon>
        <taxon>Viridiplantae</taxon>
        <taxon>Streptophyta</taxon>
        <taxon>Embryophyta</taxon>
        <taxon>Tracheophyta</taxon>
        <taxon>Spermatophyta</taxon>
        <taxon>Magnoliopsida</taxon>
        <taxon>Liliopsida</taxon>
        <taxon>Poales</taxon>
        <taxon>Poaceae</taxon>
        <taxon>PACMAD clade</taxon>
        <taxon>Arundinoideae</taxon>
        <taxon>Arundineae</taxon>
        <taxon>Arundo</taxon>
    </lineage>
</organism>
<protein>
    <submittedName>
        <fullName evidence="2">Uncharacterized protein</fullName>
    </submittedName>
</protein>
<dbReference type="AlphaFoldDB" id="A0A0A9HPM9"/>
<reference evidence="2" key="2">
    <citation type="journal article" date="2015" name="Data Brief">
        <title>Shoot transcriptome of the giant reed, Arundo donax.</title>
        <authorList>
            <person name="Barrero R.A."/>
            <person name="Guerrero F.D."/>
            <person name="Moolhuijzen P."/>
            <person name="Goolsby J.A."/>
            <person name="Tidwell J."/>
            <person name="Bellgard S.E."/>
            <person name="Bellgard M.I."/>
        </authorList>
    </citation>
    <scope>NUCLEOTIDE SEQUENCE</scope>
    <source>
        <tissue evidence="2">Shoot tissue taken approximately 20 cm above the soil surface</tissue>
    </source>
</reference>
<proteinExistence type="predicted"/>
<feature type="region of interest" description="Disordered" evidence="1">
    <location>
        <begin position="1"/>
        <end position="47"/>
    </location>
</feature>
<feature type="compositionally biased region" description="Basic residues" evidence="1">
    <location>
        <begin position="35"/>
        <end position="44"/>
    </location>
</feature>
<dbReference type="EMBL" id="GBRH01158821">
    <property type="protein sequence ID" value="JAE39075.1"/>
    <property type="molecule type" value="Transcribed_RNA"/>
</dbReference>
<evidence type="ECO:0000256" key="1">
    <source>
        <dbReference type="SAM" id="MobiDB-lite"/>
    </source>
</evidence>
<feature type="compositionally biased region" description="Low complexity" evidence="1">
    <location>
        <begin position="1"/>
        <end position="22"/>
    </location>
</feature>
<accession>A0A0A9HPM9</accession>
<sequence>MAAASGTARRSSASISPASWPSELSSDGGITPHALAHRSRRRQSRGPSEFWNLDLKRFSL</sequence>
<name>A0A0A9HPM9_ARUDO</name>